<evidence type="ECO:0000313" key="2">
    <source>
        <dbReference type="EMBL" id="RGR35400.1"/>
    </source>
</evidence>
<dbReference type="PANTHER" id="PTHR13696:SF52">
    <property type="entry name" value="PARA FAMILY PROTEIN CT_582"/>
    <property type="match status" value="1"/>
</dbReference>
<dbReference type="InterPro" id="IPR027417">
    <property type="entry name" value="P-loop_NTPase"/>
</dbReference>
<dbReference type="SUPFAM" id="SSF52540">
    <property type="entry name" value="P-loop containing nucleoside triphosphate hydrolases"/>
    <property type="match status" value="1"/>
</dbReference>
<feature type="domain" description="CobQ/CobB/MinD/ParA nucleotide binding" evidence="1">
    <location>
        <begin position="11"/>
        <end position="126"/>
    </location>
</feature>
<proteinExistence type="predicted"/>
<dbReference type="Gene3D" id="3.40.50.300">
    <property type="entry name" value="P-loop containing nucleotide triphosphate hydrolases"/>
    <property type="match status" value="1"/>
</dbReference>
<accession>A0A395ULP6</accession>
<organism evidence="2 3">
    <name type="scientific">Phocaeicola vulgatus</name>
    <name type="common">Bacteroides vulgatus</name>
    <dbReference type="NCBI Taxonomy" id="821"/>
    <lineage>
        <taxon>Bacteria</taxon>
        <taxon>Pseudomonadati</taxon>
        <taxon>Bacteroidota</taxon>
        <taxon>Bacteroidia</taxon>
        <taxon>Bacteroidales</taxon>
        <taxon>Bacteroidaceae</taxon>
        <taxon>Phocaeicola</taxon>
    </lineage>
</organism>
<dbReference type="EMBL" id="QRUD01000056">
    <property type="protein sequence ID" value="RGR35400.1"/>
    <property type="molecule type" value="Genomic_DNA"/>
</dbReference>
<name>A0A395ULP6_PHOVU</name>
<dbReference type="InterPro" id="IPR002586">
    <property type="entry name" value="CobQ/CobB/MinD/ParA_Nub-bd_dom"/>
</dbReference>
<dbReference type="AlphaFoldDB" id="A0A395ULP6"/>
<evidence type="ECO:0000259" key="1">
    <source>
        <dbReference type="Pfam" id="PF01656"/>
    </source>
</evidence>
<sequence>MGKKLPGITLAFENPKGGVGKSTLTALFAGYVHSMGEDGINIGVVDIDDMQNTMGRLRQSESDESNNLKEEYEVMNISSSEFINQLDMLKESFDVILVDFPGNLKQNGVVEALHFIDIVIMPFEPNNTDLSATLYFYDNVYKNIIKARKENGLKTTVRGVMNRVMTNVIEFKELVSKKENLPFQLMESFIKDSRVDYQRNLSTLSSNYHHPCDQFCEEVIELISKHIEEE</sequence>
<dbReference type="PANTHER" id="PTHR13696">
    <property type="entry name" value="P-LOOP CONTAINING NUCLEOSIDE TRIPHOSPHATE HYDROLASE"/>
    <property type="match status" value="1"/>
</dbReference>
<dbReference type="Pfam" id="PF01656">
    <property type="entry name" value="CbiA"/>
    <property type="match status" value="1"/>
</dbReference>
<reference evidence="2 3" key="1">
    <citation type="submission" date="2018-08" db="EMBL/GenBank/DDBJ databases">
        <title>A genome reference for cultivated species of the human gut microbiota.</title>
        <authorList>
            <person name="Zou Y."/>
            <person name="Xue W."/>
            <person name="Luo G."/>
        </authorList>
    </citation>
    <scope>NUCLEOTIDE SEQUENCE [LARGE SCALE GENOMIC DNA]</scope>
    <source>
        <strain evidence="2 3">AF25-30LB</strain>
    </source>
</reference>
<gene>
    <name evidence="2" type="ORF">DWY53_17175</name>
</gene>
<protein>
    <submittedName>
        <fullName evidence="2">ParA family protein</fullName>
    </submittedName>
</protein>
<dbReference type="Proteomes" id="UP000266497">
    <property type="component" value="Unassembled WGS sequence"/>
</dbReference>
<dbReference type="InterPro" id="IPR050678">
    <property type="entry name" value="DNA_Partitioning_ATPase"/>
</dbReference>
<dbReference type="RefSeq" id="WP_087209053.1">
    <property type="nucleotide sequence ID" value="NZ_CAXTBS010000072.1"/>
</dbReference>
<dbReference type="CDD" id="cd02042">
    <property type="entry name" value="ParAB_family"/>
    <property type="match status" value="1"/>
</dbReference>
<comment type="caution">
    <text evidence="2">The sequence shown here is derived from an EMBL/GenBank/DDBJ whole genome shotgun (WGS) entry which is preliminary data.</text>
</comment>
<evidence type="ECO:0000313" key="3">
    <source>
        <dbReference type="Proteomes" id="UP000266497"/>
    </source>
</evidence>